<sequence>MGTLVLPAAQDQLSYRKYSDPFYKMGFLSTDSKERRPQSRRAPSHGAQTNMSNRTFCPATEMQTVAPVLRNSVSVSPSSLISRTSSTLPVSSFNSATHSYLDPTLCSENNPLHRSVSASGRFSKQAQQSKRTFDGEKSRPPSCSGEFAPSKKPLGTAKYVPEMVNNVFAPPFYCSNLSGKKKQENNLPSNGSAFPGKKLAAKQIKIGSDKKTYRRKATERSLSGAGATPGSCVASQSTVLPVPTSKEAAVCTSAQFTAIFTEKWAGPCFAVSPSPSSLPIPSFSNFLQQRSHTLQMASCEEFEEFSFSTFASTPPSPYHESSSSVYSYLGQKSRANSVDAATATKHLRKILNLDL</sequence>
<keyword evidence="2" id="KW-1185">Reference proteome</keyword>
<name>A0ACC2B7N1_DIPCM</name>
<dbReference type="EMBL" id="CM055108">
    <property type="protein sequence ID" value="KAJ7525823.1"/>
    <property type="molecule type" value="Genomic_DNA"/>
</dbReference>
<proteinExistence type="predicted"/>
<reference evidence="2" key="1">
    <citation type="journal article" date="2024" name="Proc. Natl. Acad. Sci. U.S.A.">
        <title>Extraordinary preservation of gene collinearity over three hundred million years revealed in homosporous lycophytes.</title>
        <authorList>
            <person name="Li C."/>
            <person name="Wickell D."/>
            <person name="Kuo L.Y."/>
            <person name="Chen X."/>
            <person name="Nie B."/>
            <person name="Liao X."/>
            <person name="Peng D."/>
            <person name="Ji J."/>
            <person name="Jenkins J."/>
            <person name="Williams M."/>
            <person name="Shu S."/>
            <person name="Plott C."/>
            <person name="Barry K."/>
            <person name="Rajasekar S."/>
            <person name="Grimwood J."/>
            <person name="Han X."/>
            <person name="Sun S."/>
            <person name="Hou Z."/>
            <person name="He W."/>
            <person name="Dai G."/>
            <person name="Sun C."/>
            <person name="Schmutz J."/>
            <person name="Leebens-Mack J.H."/>
            <person name="Li F.W."/>
            <person name="Wang L."/>
        </authorList>
    </citation>
    <scope>NUCLEOTIDE SEQUENCE [LARGE SCALE GENOMIC DNA]</scope>
    <source>
        <strain evidence="2">cv. PW_Plant_1</strain>
    </source>
</reference>
<accession>A0ACC2B7N1</accession>
<dbReference type="Proteomes" id="UP001162992">
    <property type="component" value="Chromosome 17"/>
</dbReference>
<protein>
    <submittedName>
        <fullName evidence="1">Uncharacterized protein</fullName>
    </submittedName>
</protein>
<evidence type="ECO:0000313" key="2">
    <source>
        <dbReference type="Proteomes" id="UP001162992"/>
    </source>
</evidence>
<comment type="caution">
    <text evidence="1">The sequence shown here is derived from an EMBL/GenBank/DDBJ whole genome shotgun (WGS) entry which is preliminary data.</text>
</comment>
<organism evidence="1 2">
    <name type="scientific">Diphasiastrum complanatum</name>
    <name type="common">Issler's clubmoss</name>
    <name type="synonym">Lycopodium complanatum</name>
    <dbReference type="NCBI Taxonomy" id="34168"/>
    <lineage>
        <taxon>Eukaryota</taxon>
        <taxon>Viridiplantae</taxon>
        <taxon>Streptophyta</taxon>
        <taxon>Embryophyta</taxon>
        <taxon>Tracheophyta</taxon>
        <taxon>Lycopodiopsida</taxon>
        <taxon>Lycopodiales</taxon>
        <taxon>Lycopodiaceae</taxon>
        <taxon>Lycopodioideae</taxon>
        <taxon>Diphasiastrum</taxon>
    </lineage>
</organism>
<gene>
    <name evidence="1" type="ORF">O6H91_17G068500</name>
</gene>
<evidence type="ECO:0000313" key="1">
    <source>
        <dbReference type="EMBL" id="KAJ7525823.1"/>
    </source>
</evidence>